<evidence type="ECO:0000256" key="3">
    <source>
        <dbReference type="ARBA" id="ARBA00023125"/>
    </source>
</evidence>
<dbReference type="PANTHER" id="PTHR30537:SF5">
    <property type="entry name" value="HTH-TYPE TRANSCRIPTIONAL ACTIVATOR TTDR-RELATED"/>
    <property type="match status" value="1"/>
</dbReference>
<dbReference type="Pfam" id="PF03466">
    <property type="entry name" value="LysR_substrate"/>
    <property type="match status" value="1"/>
</dbReference>
<dbReference type="Gene3D" id="3.40.190.290">
    <property type="match status" value="1"/>
</dbReference>
<evidence type="ECO:0000313" key="8">
    <source>
        <dbReference type="Proteomes" id="UP000434582"/>
    </source>
</evidence>
<dbReference type="GO" id="GO:0003700">
    <property type="term" value="F:DNA-binding transcription factor activity"/>
    <property type="evidence" value="ECO:0007669"/>
    <property type="project" value="InterPro"/>
</dbReference>
<keyword evidence="3" id="KW-0238">DNA-binding</keyword>
<proteinExistence type="inferred from homology"/>
<dbReference type="EMBL" id="WIVE01000004">
    <property type="protein sequence ID" value="MQX35487.1"/>
    <property type="molecule type" value="Genomic_DNA"/>
</dbReference>
<dbReference type="CDD" id="cd08422">
    <property type="entry name" value="PBP2_CrgA_like"/>
    <property type="match status" value="1"/>
</dbReference>
<gene>
    <name evidence="7" type="ORF">GHC57_03035</name>
</gene>
<dbReference type="SUPFAM" id="SSF53850">
    <property type="entry name" value="Periplasmic binding protein-like II"/>
    <property type="match status" value="1"/>
</dbReference>
<keyword evidence="2" id="KW-0805">Transcription regulation</keyword>
<dbReference type="FunFam" id="1.10.10.10:FF:000001">
    <property type="entry name" value="LysR family transcriptional regulator"/>
    <property type="match status" value="1"/>
</dbReference>
<accession>A0A7X1ZBW1</accession>
<dbReference type="InterPro" id="IPR005119">
    <property type="entry name" value="LysR_subst-bd"/>
</dbReference>
<feature type="coiled-coil region" evidence="5">
    <location>
        <begin position="69"/>
        <end position="96"/>
    </location>
</feature>
<protein>
    <submittedName>
        <fullName evidence="7">LysR family transcriptional regulator</fullName>
    </submittedName>
</protein>
<dbReference type="InterPro" id="IPR036388">
    <property type="entry name" value="WH-like_DNA-bd_sf"/>
</dbReference>
<evidence type="ECO:0000256" key="4">
    <source>
        <dbReference type="ARBA" id="ARBA00023163"/>
    </source>
</evidence>
<dbReference type="InterPro" id="IPR036390">
    <property type="entry name" value="WH_DNA-bd_sf"/>
</dbReference>
<dbReference type="Pfam" id="PF00126">
    <property type="entry name" value="HTH_1"/>
    <property type="match status" value="1"/>
</dbReference>
<dbReference type="FunFam" id="3.40.190.290:FF:000001">
    <property type="entry name" value="Transcriptional regulator, LysR family"/>
    <property type="match status" value="1"/>
</dbReference>
<keyword evidence="4" id="KW-0804">Transcription</keyword>
<comment type="caution">
    <text evidence="7">The sequence shown here is derived from an EMBL/GenBank/DDBJ whole genome shotgun (WGS) entry which is preliminary data.</text>
</comment>
<dbReference type="PRINTS" id="PR00039">
    <property type="entry name" value="HTHLYSR"/>
</dbReference>
<dbReference type="Proteomes" id="UP000434582">
    <property type="component" value="Unassembled WGS sequence"/>
</dbReference>
<evidence type="ECO:0000256" key="2">
    <source>
        <dbReference type="ARBA" id="ARBA00023015"/>
    </source>
</evidence>
<dbReference type="PROSITE" id="PS50931">
    <property type="entry name" value="HTH_LYSR"/>
    <property type="match status" value="1"/>
</dbReference>
<comment type="similarity">
    <text evidence="1">Belongs to the LysR transcriptional regulatory family.</text>
</comment>
<evidence type="ECO:0000313" key="7">
    <source>
        <dbReference type="EMBL" id="MQX35487.1"/>
    </source>
</evidence>
<dbReference type="AlphaFoldDB" id="A0A7X1ZBW1"/>
<name>A0A7X1ZBW1_9PROT</name>
<dbReference type="GO" id="GO:0006351">
    <property type="term" value="P:DNA-templated transcription"/>
    <property type="evidence" value="ECO:0007669"/>
    <property type="project" value="TreeGrafter"/>
</dbReference>
<organism evidence="7 8">
    <name type="scientific">Roseospira navarrensis</name>
    <dbReference type="NCBI Taxonomy" id="140058"/>
    <lineage>
        <taxon>Bacteria</taxon>
        <taxon>Pseudomonadati</taxon>
        <taxon>Pseudomonadota</taxon>
        <taxon>Alphaproteobacteria</taxon>
        <taxon>Rhodospirillales</taxon>
        <taxon>Rhodospirillaceae</taxon>
        <taxon>Roseospira</taxon>
    </lineage>
</organism>
<evidence type="ECO:0000256" key="5">
    <source>
        <dbReference type="SAM" id="Coils"/>
    </source>
</evidence>
<evidence type="ECO:0000259" key="6">
    <source>
        <dbReference type="PROSITE" id="PS50931"/>
    </source>
</evidence>
<dbReference type="SUPFAM" id="SSF46785">
    <property type="entry name" value="Winged helix' DNA-binding domain"/>
    <property type="match status" value="1"/>
</dbReference>
<reference evidence="7 8" key="1">
    <citation type="submission" date="2019-10" db="EMBL/GenBank/DDBJ databases">
        <title>Draft whole-genome sequence of the purple nonsulfur photosynthetic bacterium Roseospira navarrensis DSM 15114.</title>
        <authorList>
            <person name="Kyndt J.A."/>
            <person name="Meyer T.E."/>
        </authorList>
    </citation>
    <scope>NUCLEOTIDE SEQUENCE [LARGE SCALE GENOMIC DNA]</scope>
    <source>
        <strain evidence="7 8">DSM 15114</strain>
    </source>
</reference>
<dbReference type="OrthoDB" id="9812435at2"/>
<keyword evidence="5" id="KW-0175">Coiled coil</keyword>
<keyword evidence="8" id="KW-1185">Reference proteome</keyword>
<dbReference type="PANTHER" id="PTHR30537">
    <property type="entry name" value="HTH-TYPE TRANSCRIPTIONAL REGULATOR"/>
    <property type="match status" value="1"/>
</dbReference>
<sequence length="310" mass="33614">MSRFEEMATFVRVVEAGGITGAAARLNIAKSAVSRRLSDLEARLGVQLVVRTTRRLSLTETGRAFHERCVRLLADLEEAEQAVSAAEATLAGTLRIAAPLTFGLRHLSPALSAFMAAHPDIAVDLDLNDRPVHLVEEGFDLAVRIGRLSDSSLIARRLASVRRVVVASPAYWDAQGRPARPANLAGYRLMSYANVQDTETWGFVRADGGGLGRPETRFRVNNGDMLADMAAAGLGVAVLPTFIVNDAILSGALEVVLPEAVPQHLDAWVVYPPTRHLSRRVRAFIDFIAARFGDPPYWDDCLRGLPVPAS</sequence>
<dbReference type="Gene3D" id="1.10.10.10">
    <property type="entry name" value="Winged helix-like DNA-binding domain superfamily/Winged helix DNA-binding domain"/>
    <property type="match status" value="1"/>
</dbReference>
<dbReference type="InterPro" id="IPR000847">
    <property type="entry name" value="LysR_HTH_N"/>
</dbReference>
<feature type="domain" description="HTH lysR-type" evidence="6">
    <location>
        <begin position="1"/>
        <end position="59"/>
    </location>
</feature>
<dbReference type="GO" id="GO:0043565">
    <property type="term" value="F:sequence-specific DNA binding"/>
    <property type="evidence" value="ECO:0007669"/>
    <property type="project" value="TreeGrafter"/>
</dbReference>
<evidence type="ECO:0000256" key="1">
    <source>
        <dbReference type="ARBA" id="ARBA00009437"/>
    </source>
</evidence>
<dbReference type="InterPro" id="IPR058163">
    <property type="entry name" value="LysR-type_TF_proteobact-type"/>
</dbReference>
<dbReference type="RefSeq" id="WP_153341018.1">
    <property type="nucleotide sequence ID" value="NZ_WIVE01000004.1"/>
</dbReference>